<dbReference type="KEGG" id="msw:MSSIT_3779"/>
<dbReference type="PANTHER" id="PTHR45947">
    <property type="entry name" value="SULFOQUINOVOSYL TRANSFERASE SQD2"/>
    <property type="match status" value="1"/>
</dbReference>
<evidence type="ECO:0000259" key="1">
    <source>
        <dbReference type="Pfam" id="PF00534"/>
    </source>
</evidence>
<proteinExistence type="predicted"/>
<dbReference type="OrthoDB" id="132546at2157"/>
<dbReference type="EC" id="2.4.1.-" evidence="2"/>
<organism evidence="2 3">
    <name type="scientific">Methanosarcina siciliae T4/M</name>
    <dbReference type="NCBI Taxonomy" id="1434120"/>
    <lineage>
        <taxon>Archaea</taxon>
        <taxon>Methanobacteriati</taxon>
        <taxon>Methanobacteriota</taxon>
        <taxon>Stenosarchaea group</taxon>
        <taxon>Methanomicrobia</taxon>
        <taxon>Methanosarcinales</taxon>
        <taxon>Methanosarcinaceae</taxon>
        <taxon>Methanosarcina</taxon>
    </lineage>
</organism>
<name>A0A0E3P983_9EURY</name>
<keyword evidence="2" id="KW-0328">Glycosyltransferase</keyword>
<dbReference type="InterPro" id="IPR001296">
    <property type="entry name" value="Glyco_trans_1"/>
</dbReference>
<keyword evidence="2" id="KW-0808">Transferase</keyword>
<dbReference type="InterPro" id="IPR050194">
    <property type="entry name" value="Glycosyltransferase_grp1"/>
</dbReference>
<evidence type="ECO:0000313" key="2">
    <source>
        <dbReference type="EMBL" id="AKB30498.1"/>
    </source>
</evidence>
<evidence type="ECO:0000313" key="3">
    <source>
        <dbReference type="Proteomes" id="UP000033111"/>
    </source>
</evidence>
<gene>
    <name evidence="2" type="ORF">MSSIT_3779</name>
</gene>
<accession>A0A0E3P983</accession>
<dbReference type="PANTHER" id="PTHR45947:SF3">
    <property type="entry name" value="SULFOQUINOVOSYL TRANSFERASE SQD2"/>
    <property type="match status" value="1"/>
</dbReference>
<sequence>MKTIAQYNPRFSPCIGGGETYVSNLVLNIKKYNFNIITNSLPYSPLEENFSENTLVKRFLPYDRNLLPFNNFIISKLSFPYRFCSDILRLQRKNEYLKKSTYDLIHFHGIGFCNNLLRVDTWINSMIFSKFIDFSEINTPKVITIHNLFSSLNNNPIFEKYELNMIDQFESIICVDKNIEIYVKNYSCLMNKDKKIHFIPNSVDINKFSFSELELKDKLVIGFVGRFEYSRGIDILKLLIENLPNFCELHITCNQILGVNNPNVYFHGILPENDIPSFIKSMDIIFNPVLVEGISRITLEAMSCGRPVIMIDKGDRYPVFNGKTGYIIKENIDELLFLLEYLYDNENKLKEIGYNARQTVEREFSNEVIIPKIIRIYDELIE</sequence>
<dbReference type="RefSeq" id="WP_048174221.1">
    <property type="nucleotide sequence ID" value="NZ_CP009506.1"/>
</dbReference>
<keyword evidence="3" id="KW-1185">Reference proteome</keyword>
<dbReference type="AlphaFoldDB" id="A0A0E3P983"/>
<dbReference type="EMBL" id="CP009506">
    <property type="protein sequence ID" value="AKB30498.1"/>
    <property type="molecule type" value="Genomic_DNA"/>
</dbReference>
<dbReference type="Gene3D" id="3.40.50.2000">
    <property type="entry name" value="Glycogen Phosphorylase B"/>
    <property type="match status" value="2"/>
</dbReference>
<dbReference type="HOGENOM" id="CLU_009583_2_1_2"/>
<dbReference type="GO" id="GO:0016757">
    <property type="term" value="F:glycosyltransferase activity"/>
    <property type="evidence" value="ECO:0007669"/>
    <property type="project" value="UniProtKB-KW"/>
</dbReference>
<dbReference type="SUPFAM" id="SSF53756">
    <property type="entry name" value="UDP-Glycosyltransferase/glycogen phosphorylase"/>
    <property type="match status" value="1"/>
</dbReference>
<protein>
    <submittedName>
        <fullName evidence="2">Glycosyltransferase</fullName>
        <ecNumber evidence="2">2.4.1.-</ecNumber>
    </submittedName>
</protein>
<dbReference type="Proteomes" id="UP000033111">
    <property type="component" value="Chromosome"/>
</dbReference>
<reference evidence="2 3" key="1">
    <citation type="submission" date="2014-07" db="EMBL/GenBank/DDBJ databases">
        <title>Methanogenic archaea and the global carbon cycle.</title>
        <authorList>
            <person name="Henriksen J.R."/>
            <person name="Luke J."/>
            <person name="Reinhart S."/>
            <person name="Benedict M.N."/>
            <person name="Youngblut N.D."/>
            <person name="Metcalf M.E."/>
            <person name="Whitaker R.J."/>
            <person name="Metcalf W.W."/>
        </authorList>
    </citation>
    <scope>NUCLEOTIDE SEQUENCE [LARGE SCALE GENOMIC DNA]</scope>
    <source>
        <strain evidence="2 3">T4/M</strain>
    </source>
</reference>
<dbReference type="CDD" id="cd03801">
    <property type="entry name" value="GT4_PimA-like"/>
    <property type="match status" value="1"/>
</dbReference>
<dbReference type="PATRIC" id="fig|1434120.4.peg.4897"/>
<dbReference type="Pfam" id="PF00534">
    <property type="entry name" value="Glycos_transf_1"/>
    <property type="match status" value="1"/>
</dbReference>
<feature type="domain" description="Glycosyl transferase family 1" evidence="1">
    <location>
        <begin position="206"/>
        <end position="358"/>
    </location>
</feature>
<dbReference type="GeneID" id="24862731"/>